<dbReference type="AlphaFoldDB" id="A0A699ZGN7"/>
<organism evidence="2 3">
    <name type="scientific">Haematococcus lacustris</name>
    <name type="common">Green alga</name>
    <name type="synonym">Haematococcus pluvialis</name>
    <dbReference type="NCBI Taxonomy" id="44745"/>
    <lineage>
        <taxon>Eukaryota</taxon>
        <taxon>Viridiplantae</taxon>
        <taxon>Chlorophyta</taxon>
        <taxon>core chlorophytes</taxon>
        <taxon>Chlorophyceae</taxon>
        <taxon>CS clade</taxon>
        <taxon>Chlamydomonadales</taxon>
        <taxon>Haematococcaceae</taxon>
        <taxon>Haematococcus</taxon>
    </lineage>
</organism>
<feature type="repeat" description="ANK" evidence="1">
    <location>
        <begin position="75"/>
        <end position="107"/>
    </location>
</feature>
<dbReference type="SUPFAM" id="SSF48403">
    <property type="entry name" value="Ankyrin repeat"/>
    <property type="match status" value="1"/>
</dbReference>
<proteinExistence type="predicted"/>
<evidence type="ECO:0000313" key="2">
    <source>
        <dbReference type="EMBL" id="GFH21743.1"/>
    </source>
</evidence>
<accession>A0A699ZGN7</accession>
<gene>
    <name evidence="2" type="ORF">HaLaN_19105</name>
</gene>
<comment type="caution">
    <text evidence="2">The sequence shown here is derived from an EMBL/GenBank/DDBJ whole genome shotgun (WGS) entry which is preliminary data.</text>
</comment>
<dbReference type="Pfam" id="PF13637">
    <property type="entry name" value="Ank_4"/>
    <property type="match status" value="1"/>
</dbReference>
<protein>
    <submittedName>
        <fullName evidence="2">ANK_REP_REGION domain-containing protein</fullName>
    </submittedName>
</protein>
<sequence length="107" mass="11667">MLKPYPLYWKKHAPGWTRTQDLSKNGHDNSNAEAHVVMQMSAGPLVMLALARDNKVEEIERLVASGVPVDISNQMGQTALHIAALWGNLEAAAALLRLGTPANIRNT</sequence>
<dbReference type="Gene3D" id="1.25.40.20">
    <property type="entry name" value="Ankyrin repeat-containing domain"/>
    <property type="match status" value="1"/>
</dbReference>
<keyword evidence="3" id="KW-1185">Reference proteome</keyword>
<name>A0A699ZGN7_HAELA</name>
<dbReference type="PROSITE" id="PS50297">
    <property type="entry name" value="ANK_REP_REGION"/>
    <property type="match status" value="1"/>
</dbReference>
<evidence type="ECO:0000256" key="1">
    <source>
        <dbReference type="PROSITE-ProRule" id="PRU00023"/>
    </source>
</evidence>
<keyword evidence="1" id="KW-0040">ANK repeat</keyword>
<dbReference type="PROSITE" id="PS50088">
    <property type="entry name" value="ANK_REPEAT"/>
    <property type="match status" value="1"/>
</dbReference>
<dbReference type="Proteomes" id="UP000485058">
    <property type="component" value="Unassembled WGS sequence"/>
</dbReference>
<dbReference type="EMBL" id="BLLF01001897">
    <property type="protein sequence ID" value="GFH21743.1"/>
    <property type="molecule type" value="Genomic_DNA"/>
</dbReference>
<reference evidence="2 3" key="1">
    <citation type="submission" date="2020-02" db="EMBL/GenBank/DDBJ databases">
        <title>Draft genome sequence of Haematococcus lacustris strain NIES-144.</title>
        <authorList>
            <person name="Morimoto D."/>
            <person name="Nakagawa S."/>
            <person name="Yoshida T."/>
            <person name="Sawayama S."/>
        </authorList>
    </citation>
    <scope>NUCLEOTIDE SEQUENCE [LARGE SCALE GENOMIC DNA]</scope>
    <source>
        <strain evidence="2 3">NIES-144</strain>
    </source>
</reference>
<feature type="non-terminal residue" evidence="2">
    <location>
        <position position="107"/>
    </location>
</feature>
<dbReference type="SMART" id="SM00248">
    <property type="entry name" value="ANK"/>
    <property type="match status" value="1"/>
</dbReference>
<dbReference type="InterPro" id="IPR036770">
    <property type="entry name" value="Ankyrin_rpt-contain_sf"/>
</dbReference>
<evidence type="ECO:0000313" key="3">
    <source>
        <dbReference type="Proteomes" id="UP000485058"/>
    </source>
</evidence>
<dbReference type="InterPro" id="IPR002110">
    <property type="entry name" value="Ankyrin_rpt"/>
</dbReference>